<evidence type="ECO:0000256" key="2">
    <source>
        <dbReference type="ARBA" id="ARBA00022857"/>
    </source>
</evidence>
<dbReference type="SUPFAM" id="SSF51735">
    <property type="entry name" value="NAD(P)-binding Rossmann-fold domains"/>
    <property type="match status" value="1"/>
</dbReference>
<dbReference type="Proteomes" id="UP000799777">
    <property type="component" value="Unassembled WGS sequence"/>
</dbReference>
<keyword evidence="3" id="KW-0560">Oxidoreductase</keyword>
<dbReference type="Gene3D" id="3.40.50.720">
    <property type="entry name" value="NAD(P)-binding Rossmann-like Domain"/>
    <property type="match status" value="1"/>
</dbReference>
<reference evidence="5" key="1">
    <citation type="journal article" date="2020" name="Stud. Mycol.">
        <title>101 Dothideomycetes genomes: a test case for predicting lifestyles and emergence of pathogens.</title>
        <authorList>
            <person name="Haridas S."/>
            <person name="Albert R."/>
            <person name="Binder M."/>
            <person name="Bloem J."/>
            <person name="Labutti K."/>
            <person name="Salamov A."/>
            <person name="Andreopoulos B."/>
            <person name="Baker S."/>
            <person name="Barry K."/>
            <person name="Bills G."/>
            <person name="Bluhm B."/>
            <person name="Cannon C."/>
            <person name="Castanera R."/>
            <person name="Culley D."/>
            <person name="Daum C."/>
            <person name="Ezra D."/>
            <person name="Gonzalez J."/>
            <person name="Henrissat B."/>
            <person name="Kuo A."/>
            <person name="Liang C."/>
            <person name="Lipzen A."/>
            <person name="Lutzoni F."/>
            <person name="Magnuson J."/>
            <person name="Mondo S."/>
            <person name="Nolan M."/>
            <person name="Ohm R."/>
            <person name="Pangilinan J."/>
            <person name="Park H.-J."/>
            <person name="Ramirez L."/>
            <person name="Alfaro M."/>
            <person name="Sun H."/>
            <person name="Tritt A."/>
            <person name="Yoshinaga Y."/>
            <person name="Zwiers L.-H."/>
            <person name="Turgeon B."/>
            <person name="Goodwin S."/>
            <person name="Spatafora J."/>
            <person name="Crous P."/>
            <person name="Grigoriev I."/>
        </authorList>
    </citation>
    <scope>NUCLEOTIDE SEQUENCE</scope>
    <source>
        <strain evidence="5">CBS 110217</strain>
    </source>
</reference>
<keyword evidence="6" id="KW-1185">Reference proteome</keyword>
<accession>A0A9P4H5Y9</accession>
<dbReference type="PANTHER" id="PTHR47706">
    <property type="entry name" value="NMRA-LIKE FAMILY PROTEIN"/>
    <property type="match status" value="1"/>
</dbReference>
<evidence type="ECO:0000256" key="1">
    <source>
        <dbReference type="ARBA" id="ARBA00005725"/>
    </source>
</evidence>
<dbReference type="Gene3D" id="3.90.25.10">
    <property type="entry name" value="UDP-galactose 4-epimerase, domain 1"/>
    <property type="match status" value="1"/>
</dbReference>
<evidence type="ECO:0000313" key="5">
    <source>
        <dbReference type="EMBL" id="KAF2027819.1"/>
    </source>
</evidence>
<evidence type="ECO:0000313" key="6">
    <source>
        <dbReference type="Proteomes" id="UP000799777"/>
    </source>
</evidence>
<comment type="caution">
    <text evidence="5">The sequence shown here is derived from an EMBL/GenBank/DDBJ whole genome shotgun (WGS) entry which is preliminary data.</text>
</comment>
<comment type="similarity">
    <text evidence="1">Belongs to the NmrA-type oxidoreductase family. Isoflavone reductase subfamily.</text>
</comment>
<dbReference type="InterPro" id="IPR036291">
    <property type="entry name" value="NAD(P)-bd_dom_sf"/>
</dbReference>
<organism evidence="5 6">
    <name type="scientific">Setomelanomma holmii</name>
    <dbReference type="NCBI Taxonomy" id="210430"/>
    <lineage>
        <taxon>Eukaryota</taxon>
        <taxon>Fungi</taxon>
        <taxon>Dikarya</taxon>
        <taxon>Ascomycota</taxon>
        <taxon>Pezizomycotina</taxon>
        <taxon>Dothideomycetes</taxon>
        <taxon>Pleosporomycetidae</taxon>
        <taxon>Pleosporales</taxon>
        <taxon>Pleosporineae</taxon>
        <taxon>Phaeosphaeriaceae</taxon>
        <taxon>Setomelanomma</taxon>
    </lineage>
</organism>
<protein>
    <submittedName>
        <fullName evidence="5">NmrA-like family protein-like protein</fullName>
    </submittedName>
</protein>
<dbReference type="PANTHER" id="PTHR47706:SF4">
    <property type="entry name" value="NMRA-LIKE DOMAIN-CONTAINING PROTEIN"/>
    <property type="match status" value="1"/>
</dbReference>
<sequence length="317" mass="35156">MVKIAVAGGTGNVATELLRAPLRSGNHEITVFTRASPPSDPIPGVTYLQVNYHDLPSLLSALTGFQTVLSFLIAHLDTNNIAQKNLIHASIAAGVSRFAPSEWSLASNSGVPAYAPKDEIAAYLSDLKARGELGHLEYCLFQPSVFMDYFAHPHPLSSGLITWPFFIDFEKRRAIVLDDGDVQFNVTAVADVSEMLERALNDERAWSVQGGMRGDTISINELLALGKKLRGGEWQVECVKSEHVARGELKTSFVPQFSHPAVPPEQREAFSVQFVVDFFNAMKKGSWDTGDAWNRRFPEYKFTRVEEYLVKAWEGKP</sequence>
<dbReference type="GO" id="GO:0016491">
    <property type="term" value="F:oxidoreductase activity"/>
    <property type="evidence" value="ECO:0007669"/>
    <property type="project" value="UniProtKB-KW"/>
</dbReference>
<evidence type="ECO:0000259" key="4">
    <source>
        <dbReference type="Pfam" id="PF05368"/>
    </source>
</evidence>
<dbReference type="InterPro" id="IPR008030">
    <property type="entry name" value="NmrA-like"/>
</dbReference>
<name>A0A9P4H5Y9_9PLEO</name>
<feature type="domain" description="NmrA-like" evidence="4">
    <location>
        <begin position="3"/>
        <end position="309"/>
    </location>
</feature>
<evidence type="ECO:0000256" key="3">
    <source>
        <dbReference type="ARBA" id="ARBA00023002"/>
    </source>
</evidence>
<dbReference type="EMBL" id="ML978221">
    <property type="protein sequence ID" value="KAF2027819.1"/>
    <property type="molecule type" value="Genomic_DNA"/>
</dbReference>
<proteinExistence type="inferred from homology"/>
<dbReference type="AlphaFoldDB" id="A0A9P4H5Y9"/>
<dbReference type="Pfam" id="PF05368">
    <property type="entry name" value="NmrA"/>
    <property type="match status" value="1"/>
</dbReference>
<dbReference type="OrthoDB" id="10000533at2759"/>
<keyword evidence="2" id="KW-0521">NADP</keyword>
<gene>
    <name evidence="5" type="ORF">EK21DRAFT_102272</name>
</gene>
<dbReference type="InterPro" id="IPR051609">
    <property type="entry name" value="NmrA/Isoflavone_reductase-like"/>
</dbReference>